<dbReference type="EMBL" id="FZOD01000007">
    <property type="protein sequence ID" value="SNS32195.1"/>
    <property type="molecule type" value="Genomic_DNA"/>
</dbReference>
<dbReference type="AlphaFoldDB" id="A0A239DI54"/>
<accession>A0A239DI54</accession>
<dbReference type="Gene3D" id="1.50.10.20">
    <property type="match status" value="1"/>
</dbReference>
<protein>
    <recommendedName>
        <fullName evidence="3">Prenyltransferase and squalene oxidase repeat-containing protein</fullName>
    </recommendedName>
</protein>
<gene>
    <name evidence="1" type="ORF">SAMN05216276_1007159</name>
</gene>
<proteinExistence type="predicted"/>
<evidence type="ECO:0000313" key="2">
    <source>
        <dbReference type="Proteomes" id="UP000198282"/>
    </source>
</evidence>
<organism evidence="1 2">
    <name type="scientific">Streptosporangium subroseum</name>
    <dbReference type="NCBI Taxonomy" id="106412"/>
    <lineage>
        <taxon>Bacteria</taxon>
        <taxon>Bacillati</taxon>
        <taxon>Actinomycetota</taxon>
        <taxon>Actinomycetes</taxon>
        <taxon>Streptosporangiales</taxon>
        <taxon>Streptosporangiaceae</taxon>
        <taxon>Streptosporangium</taxon>
    </lineage>
</organism>
<dbReference type="InterPro" id="IPR008930">
    <property type="entry name" value="Terpenoid_cyclase/PrenylTrfase"/>
</dbReference>
<reference evidence="1 2" key="1">
    <citation type="submission" date="2017-06" db="EMBL/GenBank/DDBJ databases">
        <authorList>
            <person name="Kim H.J."/>
            <person name="Triplett B.A."/>
        </authorList>
    </citation>
    <scope>NUCLEOTIDE SEQUENCE [LARGE SCALE GENOMIC DNA]</scope>
    <source>
        <strain evidence="1 2">CGMCC 4.2132</strain>
    </source>
</reference>
<sequence>MGIMTDSILDNARAFILREGRLLERRLFATLFQAAPAGGVMDSLRAYQNPDGGFGHGLEPDKRCPDSLPIDVEIAFQTLLAAGGPLAEPMVSRACDWLAMVAAPDGAVPLAFPVMEAYPRAVHWSDWTYTPGLNPTAGLAGLLHQMGADHPWLTRATDWCWSALEDGFPGDAHAMSETLVFLEHVPDRDRAERLAQRVGEWLPKLSHYRADPADPSYGVTPLHLAPTPGSRWRRLFADDVIEGHLDRLAGDQQPDGGWAITWEPPGAASTLEYRGIETLRALRVLTAYQRI</sequence>
<dbReference type="SUPFAM" id="SSF48239">
    <property type="entry name" value="Terpenoid cyclases/Protein prenyltransferases"/>
    <property type="match status" value="1"/>
</dbReference>
<evidence type="ECO:0008006" key="3">
    <source>
        <dbReference type="Google" id="ProtNLM"/>
    </source>
</evidence>
<keyword evidence="2" id="KW-1185">Reference proteome</keyword>
<evidence type="ECO:0000313" key="1">
    <source>
        <dbReference type="EMBL" id="SNS32195.1"/>
    </source>
</evidence>
<dbReference type="Proteomes" id="UP000198282">
    <property type="component" value="Unassembled WGS sequence"/>
</dbReference>
<name>A0A239DI54_9ACTN</name>